<dbReference type="InterPro" id="IPR001509">
    <property type="entry name" value="Epimerase_deHydtase"/>
</dbReference>
<evidence type="ECO:0000313" key="4">
    <source>
        <dbReference type="EMBL" id="KAG4422309.1"/>
    </source>
</evidence>
<name>A0A8H7WCH5_9HELO</name>
<reference evidence="4" key="1">
    <citation type="submission" date="2021-02" db="EMBL/GenBank/DDBJ databases">
        <title>Genome sequence Cadophora malorum strain M34.</title>
        <authorList>
            <person name="Stefanovic E."/>
            <person name="Vu D."/>
            <person name="Scully C."/>
            <person name="Dijksterhuis J."/>
            <person name="Roader J."/>
            <person name="Houbraken J."/>
        </authorList>
    </citation>
    <scope>NUCLEOTIDE SEQUENCE</scope>
    <source>
        <strain evidence="4">M34</strain>
    </source>
</reference>
<dbReference type="Pfam" id="PF01370">
    <property type="entry name" value="Epimerase"/>
    <property type="match status" value="1"/>
</dbReference>
<dbReference type="SUPFAM" id="SSF51735">
    <property type="entry name" value="NAD(P)-binding Rossmann-fold domains"/>
    <property type="match status" value="1"/>
</dbReference>
<organism evidence="4 5">
    <name type="scientific">Cadophora malorum</name>
    <dbReference type="NCBI Taxonomy" id="108018"/>
    <lineage>
        <taxon>Eukaryota</taxon>
        <taxon>Fungi</taxon>
        <taxon>Dikarya</taxon>
        <taxon>Ascomycota</taxon>
        <taxon>Pezizomycotina</taxon>
        <taxon>Leotiomycetes</taxon>
        <taxon>Helotiales</taxon>
        <taxon>Ploettnerulaceae</taxon>
        <taxon>Cadophora</taxon>
    </lineage>
</organism>
<sequence>MSRVLLTGGSGFIASHIIGILLDHGHSVVTTVRSQSKVAKLQALYPNVPTSKLDFVIVEDVGKEGAFDRAVVSEPPFEVVIHTASPFYFTVKDIKAELLDPALHGTTSILKAIKAYAPTVKKVVITSSIASIVDSIKPNDPKQVYTEADWNPVSYETALKDVRNGYRGSKVFAEKAAWKFLEDEHPNFTLATICPPLVVGPITSCIDDASKLNTSNLRILEFITGKYKGPVIPETGNYLWADVRDVALAHVRAFEVDEAAGKRFFTVASHFCNKEIVEILRNNFPEFEEKLPDVGASGGGYPEEGPYGFSNENSTKILGIQFMGFEKSVVDLVNSLKAIGV</sequence>
<dbReference type="PANTHER" id="PTHR10366:SF564">
    <property type="entry name" value="STEROL-4-ALPHA-CARBOXYLATE 3-DEHYDROGENASE, DECARBOXYLATING"/>
    <property type="match status" value="1"/>
</dbReference>
<dbReference type="FunFam" id="3.40.50.720:FF:000191">
    <property type="entry name" value="Methylglyoxal reductase (NADPH-dependent)"/>
    <property type="match status" value="1"/>
</dbReference>
<evidence type="ECO:0000313" key="5">
    <source>
        <dbReference type="Proteomes" id="UP000664132"/>
    </source>
</evidence>
<dbReference type="OrthoDB" id="2735536at2759"/>
<protein>
    <recommendedName>
        <fullName evidence="3">NAD-dependent epimerase/dehydratase domain-containing protein</fullName>
    </recommendedName>
</protein>
<dbReference type="InterPro" id="IPR036291">
    <property type="entry name" value="NAD(P)-bd_dom_sf"/>
</dbReference>
<proteinExistence type="inferred from homology"/>
<gene>
    <name evidence="4" type="ORF">IFR04_004575</name>
</gene>
<evidence type="ECO:0000256" key="2">
    <source>
        <dbReference type="ARBA" id="ARBA00023445"/>
    </source>
</evidence>
<evidence type="ECO:0000256" key="1">
    <source>
        <dbReference type="ARBA" id="ARBA00023002"/>
    </source>
</evidence>
<dbReference type="AlphaFoldDB" id="A0A8H7WCH5"/>
<keyword evidence="5" id="KW-1185">Reference proteome</keyword>
<dbReference type="CDD" id="cd05227">
    <property type="entry name" value="AR_SDR_e"/>
    <property type="match status" value="1"/>
</dbReference>
<evidence type="ECO:0000259" key="3">
    <source>
        <dbReference type="Pfam" id="PF01370"/>
    </source>
</evidence>
<dbReference type="GO" id="GO:0016616">
    <property type="term" value="F:oxidoreductase activity, acting on the CH-OH group of donors, NAD or NADP as acceptor"/>
    <property type="evidence" value="ECO:0007669"/>
    <property type="project" value="TreeGrafter"/>
</dbReference>
<dbReference type="PANTHER" id="PTHR10366">
    <property type="entry name" value="NAD DEPENDENT EPIMERASE/DEHYDRATASE"/>
    <property type="match status" value="1"/>
</dbReference>
<accession>A0A8H7WCH5</accession>
<dbReference type="EMBL" id="JAFJYH010000051">
    <property type="protein sequence ID" value="KAG4422309.1"/>
    <property type="molecule type" value="Genomic_DNA"/>
</dbReference>
<comment type="similarity">
    <text evidence="2">Belongs to the NAD(P)-dependent epimerase/dehydratase family. Dihydroflavonol-4-reductase subfamily.</text>
</comment>
<keyword evidence="1" id="KW-0560">Oxidoreductase</keyword>
<dbReference type="InterPro" id="IPR050425">
    <property type="entry name" value="NAD(P)_dehydrat-like"/>
</dbReference>
<feature type="domain" description="NAD-dependent epimerase/dehydratase" evidence="3">
    <location>
        <begin position="4"/>
        <end position="259"/>
    </location>
</feature>
<comment type="caution">
    <text evidence="4">The sequence shown here is derived from an EMBL/GenBank/DDBJ whole genome shotgun (WGS) entry which is preliminary data.</text>
</comment>
<dbReference type="Gene3D" id="3.40.50.720">
    <property type="entry name" value="NAD(P)-binding Rossmann-like Domain"/>
    <property type="match status" value="1"/>
</dbReference>
<dbReference type="Proteomes" id="UP000664132">
    <property type="component" value="Unassembled WGS sequence"/>
</dbReference>